<organism evidence="2 3">
    <name type="scientific">Ricinus communis</name>
    <name type="common">Castor bean</name>
    <dbReference type="NCBI Taxonomy" id="3988"/>
    <lineage>
        <taxon>Eukaryota</taxon>
        <taxon>Viridiplantae</taxon>
        <taxon>Streptophyta</taxon>
        <taxon>Embryophyta</taxon>
        <taxon>Tracheophyta</taxon>
        <taxon>Spermatophyta</taxon>
        <taxon>Magnoliopsida</taxon>
        <taxon>eudicotyledons</taxon>
        <taxon>Gunneridae</taxon>
        <taxon>Pentapetalae</taxon>
        <taxon>rosids</taxon>
        <taxon>fabids</taxon>
        <taxon>Malpighiales</taxon>
        <taxon>Euphorbiaceae</taxon>
        <taxon>Acalyphoideae</taxon>
        <taxon>Acalypheae</taxon>
        <taxon>Ricinus</taxon>
    </lineage>
</organism>
<sequence>MTRPFFSNCYLPIRTRSRSVRQQQGNAAIGQYRAADPAQAEFAQLAVPEATHHQQAAMQFGGQVQQVVGRVPARVADEHVRRDAVVSEEPHQVGPLGLQFRRIGVGAGERHDRHGTGAVQQGQGGRQGARGFLAAVPCHQHSAGGGRRRVRARQHEHGAGAVQDHVVGQVDGRVRQRLVGVVLAEDDEVGEAGQSRQPVVGPVAHEAGL</sequence>
<dbReference type="AlphaFoldDB" id="B9TQD4"/>
<evidence type="ECO:0000256" key="1">
    <source>
        <dbReference type="SAM" id="MobiDB-lite"/>
    </source>
</evidence>
<name>B9TQD4_RICCO</name>
<dbReference type="Proteomes" id="UP000008311">
    <property type="component" value="Unassembled WGS sequence"/>
</dbReference>
<proteinExistence type="predicted"/>
<protein>
    <submittedName>
        <fullName evidence="2">Uncharacterized protein</fullName>
    </submittedName>
</protein>
<dbReference type="EMBL" id="EQ998608">
    <property type="protein sequence ID" value="EEF21930.1"/>
    <property type="molecule type" value="Genomic_DNA"/>
</dbReference>
<dbReference type="InParanoid" id="B9TQD4"/>
<keyword evidence="3" id="KW-1185">Reference proteome</keyword>
<accession>B9TQD4</accession>
<reference evidence="3" key="1">
    <citation type="journal article" date="2010" name="Nat. Biotechnol.">
        <title>Draft genome sequence of the oilseed species Ricinus communis.</title>
        <authorList>
            <person name="Chan A.P."/>
            <person name="Crabtree J."/>
            <person name="Zhao Q."/>
            <person name="Lorenzi H."/>
            <person name="Orvis J."/>
            <person name="Puiu D."/>
            <person name="Melake-Berhan A."/>
            <person name="Jones K.M."/>
            <person name="Redman J."/>
            <person name="Chen G."/>
            <person name="Cahoon E.B."/>
            <person name="Gedil M."/>
            <person name="Stanke M."/>
            <person name="Haas B.J."/>
            <person name="Wortman J.R."/>
            <person name="Fraser-Liggett C.M."/>
            <person name="Ravel J."/>
            <person name="Rabinowicz P.D."/>
        </authorList>
    </citation>
    <scope>NUCLEOTIDE SEQUENCE [LARGE SCALE GENOMIC DNA]</scope>
    <source>
        <strain evidence="3">cv. Hale</strain>
    </source>
</reference>
<feature type="non-terminal residue" evidence="2">
    <location>
        <position position="209"/>
    </location>
</feature>
<gene>
    <name evidence="2" type="ORF">RCOM_1990900</name>
</gene>
<evidence type="ECO:0000313" key="3">
    <source>
        <dbReference type="Proteomes" id="UP000008311"/>
    </source>
</evidence>
<evidence type="ECO:0000313" key="2">
    <source>
        <dbReference type="EMBL" id="EEF21930.1"/>
    </source>
</evidence>
<feature type="region of interest" description="Disordered" evidence="1">
    <location>
        <begin position="189"/>
        <end position="209"/>
    </location>
</feature>